<sequence>MPLILFLIALCFALTGANRAEAQYIDVTDAVYEMLGALQAESFAENREFCGFIGEDLDGQLIISDPRRGGTDSCRPEYPPGTYVQPLASFHTHAAHDLAVDSEVPSSSDVVADMEDGVDGYVATPGGRFWFIDGIEGTARLLCGPGCLPQDPDYDPNDGAPVGDFYTLQELDLRETE</sequence>
<dbReference type="EMBL" id="JAMFMB010000001">
    <property type="protein sequence ID" value="MCL6282065.1"/>
    <property type="molecule type" value="Genomic_DNA"/>
</dbReference>
<comment type="caution">
    <text evidence="3">The sequence shown here is derived from an EMBL/GenBank/DDBJ whole genome shotgun (WGS) entry which is preliminary data.</text>
</comment>
<keyword evidence="4" id="KW-1185">Reference proteome</keyword>
<organism evidence="3 4">
    <name type="scientific">Ruegeria spongiae</name>
    <dbReference type="NCBI Taxonomy" id="2942209"/>
    <lineage>
        <taxon>Bacteria</taxon>
        <taxon>Pseudomonadati</taxon>
        <taxon>Pseudomonadota</taxon>
        <taxon>Alphaproteobacteria</taxon>
        <taxon>Rhodobacterales</taxon>
        <taxon>Roseobacteraceae</taxon>
        <taxon>Ruegeria</taxon>
    </lineage>
</organism>
<gene>
    <name evidence="3" type="ORF">M3P21_00855</name>
</gene>
<feature type="signal peptide" evidence="1">
    <location>
        <begin position="1"/>
        <end position="22"/>
    </location>
</feature>
<proteinExistence type="predicted"/>
<feature type="chain" id="PRO_5046784615" evidence="1">
    <location>
        <begin position="23"/>
        <end position="177"/>
    </location>
</feature>
<dbReference type="InterPro" id="IPR025479">
    <property type="entry name" value="DUF4329"/>
</dbReference>
<evidence type="ECO:0000313" key="4">
    <source>
        <dbReference type="Proteomes" id="UP001203880"/>
    </source>
</evidence>
<dbReference type="Pfam" id="PF14220">
    <property type="entry name" value="DUF4329"/>
    <property type="match status" value="1"/>
</dbReference>
<dbReference type="RefSeq" id="WP_249706024.1">
    <property type="nucleotide sequence ID" value="NZ_JAMFMB010000001.1"/>
</dbReference>
<dbReference type="Proteomes" id="UP001203880">
    <property type="component" value="Unassembled WGS sequence"/>
</dbReference>
<reference evidence="3" key="1">
    <citation type="submission" date="2022-05" db="EMBL/GenBank/DDBJ databases">
        <authorList>
            <person name="Park J.-S."/>
        </authorList>
    </citation>
    <scope>NUCLEOTIDE SEQUENCE</scope>
    <source>
        <strain evidence="3">2012CJ41-6</strain>
    </source>
</reference>
<feature type="domain" description="DUF4329" evidence="2">
    <location>
        <begin position="29"/>
        <end position="144"/>
    </location>
</feature>
<evidence type="ECO:0000256" key="1">
    <source>
        <dbReference type="SAM" id="SignalP"/>
    </source>
</evidence>
<evidence type="ECO:0000313" key="3">
    <source>
        <dbReference type="EMBL" id="MCL6282065.1"/>
    </source>
</evidence>
<keyword evidence="1" id="KW-0732">Signal</keyword>
<accession>A0ABT0PWU1</accession>
<protein>
    <submittedName>
        <fullName evidence="3">DUF4329 domain-containing protein</fullName>
    </submittedName>
</protein>
<evidence type="ECO:0000259" key="2">
    <source>
        <dbReference type="Pfam" id="PF14220"/>
    </source>
</evidence>
<name>A0ABT0PWU1_9RHOB</name>